<dbReference type="CDD" id="cd21109">
    <property type="entry name" value="SPASM"/>
    <property type="match status" value="1"/>
</dbReference>
<evidence type="ECO:0000313" key="8">
    <source>
        <dbReference type="EMBL" id="AXC13523.1"/>
    </source>
</evidence>
<evidence type="ECO:0000259" key="7">
    <source>
        <dbReference type="Pfam" id="PF13186"/>
    </source>
</evidence>
<organism evidence="8 9">
    <name type="scientific">Acidisarcina polymorpha</name>
    <dbReference type="NCBI Taxonomy" id="2211140"/>
    <lineage>
        <taxon>Bacteria</taxon>
        <taxon>Pseudomonadati</taxon>
        <taxon>Acidobacteriota</taxon>
        <taxon>Terriglobia</taxon>
        <taxon>Terriglobales</taxon>
        <taxon>Acidobacteriaceae</taxon>
        <taxon>Acidisarcina</taxon>
    </lineage>
</organism>
<feature type="domain" description="4Fe4S-binding SPASM" evidence="7">
    <location>
        <begin position="280"/>
        <end position="341"/>
    </location>
</feature>
<dbReference type="InterPro" id="IPR013785">
    <property type="entry name" value="Aldolase_TIM"/>
</dbReference>
<dbReference type="EMBL" id="CP030840">
    <property type="protein sequence ID" value="AXC13523.1"/>
    <property type="molecule type" value="Genomic_DNA"/>
</dbReference>
<proteinExistence type="predicted"/>
<keyword evidence="2" id="KW-0949">S-adenosyl-L-methionine</keyword>
<dbReference type="GO" id="GO:0003824">
    <property type="term" value="F:catalytic activity"/>
    <property type="evidence" value="ECO:0007669"/>
    <property type="project" value="InterPro"/>
</dbReference>
<dbReference type="CDD" id="cd01335">
    <property type="entry name" value="Radical_SAM"/>
    <property type="match status" value="1"/>
</dbReference>
<reference evidence="8 9" key="1">
    <citation type="journal article" date="2018" name="Front. Microbiol.">
        <title>Hydrolytic Capabilities as a Key to Environmental Success: Chitinolytic and Cellulolytic Acidobacteria From Acidic Sub-arctic Soils and Boreal Peatlands.</title>
        <authorList>
            <person name="Belova S.E."/>
            <person name="Ravin N.V."/>
            <person name="Pankratov T.A."/>
            <person name="Rakitin A.L."/>
            <person name="Ivanova A.A."/>
            <person name="Beletsky A.V."/>
            <person name="Mardanov A.V."/>
            <person name="Sinninghe Damste J.S."/>
            <person name="Dedysh S.N."/>
        </authorList>
    </citation>
    <scope>NUCLEOTIDE SEQUENCE [LARGE SCALE GENOMIC DNA]</scope>
    <source>
        <strain evidence="8 9">SBC82</strain>
    </source>
</reference>
<evidence type="ECO:0000256" key="1">
    <source>
        <dbReference type="ARBA" id="ARBA00001966"/>
    </source>
</evidence>
<dbReference type="Pfam" id="PF13186">
    <property type="entry name" value="SPASM"/>
    <property type="match status" value="1"/>
</dbReference>
<dbReference type="GO" id="GO:0051536">
    <property type="term" value="F:iron-sulfur cluster binding"/>
    <property type="evidence" value="ECO:0007669"/>
    <property type="project" value="UniProtKB-KW"/>
</dbReference>
<evidence type="ECO:0000256" key="3">
    <source>
        <dbReference type="ARBA" id="ARBA00022723"/>
    </source>
</evidence>
<evidence type="ECO:0000256" key="4">
    <source>
        <dbReference type="ARBA" id="ARBA00023004"/>
    </source>
</evidence>
<keyword evidence="9" id="KW-1185">Reference proteome</keyword>
<feature type="domain" description="Radical SAM core" evidence="6">
    <location>
        <begin position="30"/>
        <end position="197"/>
    </location>
</feature>
<dbReference type="InterPro" id="IPR058240">
    <property type="entry name" value="rSAM_sf"/>
</dbReference>
<keyword evidence="5" id="KW-0411">Iron-sulfur</keyword>
<name>A0A2Z5G2T7_9BACT</name>
<dbReference type="InterPro" id="IPR007197">
    <property type="entry name" value="rSAM"/>
</dbReference>
<dbReference type="SFLD" id="SFLDS00029">
    <property type="entry name" value="Radical_SAM"/>
    <property type="match status" value="1"/>
</dbReference>
<evidence type="ECO:0000259" key="6">
    <source>
        <dbReference type="Pfam" id="PF04055"/>
    </source>
</evidence>
<dbReference type="SFLD" id="SFLDG01067">
    <property type="entry name" value="SPASM/twitch_domain_containing"/>
    <property type="match status" value="1"/>
</dbReference>
<dbReference type="SUPFAM" id="SSF102114">
    <property type="entry name" value="Radical SAM enzymes"/>
    <property type="match status" value="1"/>
</dbReference>
<dbReference type="InterPro" id="IPR023885">
    <property type="entry name" value="4Fe4S-binding_SPASM_dom"/>
</dbReference>
<dbReference type="KEGG" id="abas:ACPOL_4248"/>
<dbReference type="Pfam" id="PF04055">
    <property type="entry name" value="Radical_SAM"/>
    <property type="match status" value="1"/>
</dbReference>
<dbReference type="GO" id="GO:0046872">
    <property type="term" value="F:metal ion binding"/>
    <property type="evidence" value="ECO:0007669"/>
    <property type="project" value="UniProtKB-KW"/>
</dbReference>
<keyword evidence="4" id="KW-0408">Iron</keyword>
<evidence type="ECO:0000256" key="2">
    <source>
        <dbReference type="ARBA" id="ARBA00022691"/>
    </source>
</evidence>
<gene>
    <name evidence="8" type="ORF">ACPOL_4248</name>
</gene>
<keyword evidence="3" id="KW-0479">Metal-binding</keyword>
<evidence type="ECO:0000313" key="9">
    <source>
        <dbReference type="Proteomes" id="UP000253606"/>
    </source>
</evidence>
<dbReference type="InterPro" id="IPR050377">
    <property type="entry name" value="Radical_SAM_PqqE_MftC-like"/>
</dbReference>
<dbReference type="Gene3D" id="3.20.20.70">
    <property type="entry name" value="Aldolase class I"/>
    <property type="match status" value="1"/>
</dbReference>
<comment type="cofactor">
    <cofactor evidence="1">
        <name>[4Fe-4S] cluster</name>
        <dbReference type="ChEBI" id="CHEBI:49883"/>
    </cofactor>
</comment>
<accession>A0A2Z5G2T7</accession>
<protein>
    <submittedName>
        <fullName evidence="8">Radical SAM domain protein</fullName>
    </submittedName>
</protein>
<sequence>MLMTPLRQRATSLKRLMAPGAQMPVYLLMFVTNRCNAKCEHCFYWSELNTKVKEELSVPEFDSLAKNLGPMLQVTFTGGSPELRKDLPDIVERFYSYCRPANMTFCMLGHATARIVEHVTEILKRCPGQKVKIGISLDGLGEDHDKLRGIPGLFDKVVATVRELAELRKQYPNLRVDIGMTVHGMNYKNVGEAARWVRANLPVDVLKPILVRGNPLNAKTIDDVCKTTYLSVIDRDSPWLKGTDRTGEFTPWDFLVHSKEKVSRDIVAETSHSKTAPLLCAGGRETAVIYPTGDVAGCELRGDVLGNLRDHAFDFRKIWFGGKANHFRATSGQVPECKGCYHHCFISPAIFRTPKMWARMAEAAWDIHNNLNSGSQLEA</sequence>
<dbReference type="Proteomes" id="UP000253606">
    <property type="component" value="Chromosome"/>
</dbReference>
<dbReference type="PANTHER" id="PTHR11228">
    <property type="entry name" value="RADICAL SAM DOMAIN PROTEIN"/>
    <property type="match status" value="1"/>
</dbReference>
<dbReference type="PANTHER" id="PTHR11228:SF7">
    <property type="entry name" value="PQQA PEPTIDE CYCLASE"/>
    <property type="match status" value="1"/>
</dbReference>
<dbReference type="AlphaFoldDB" id="A0A2Z5G2T7"/>
<evidence type="ECO:0000256" key="5">
    <source>
        <dbReference type="ARBA" id="ARBA00023014"/>
    </source>
</evidence>